<dbReference type="Gene3D" id="3.40.50.11720">
    <property type="entry name" value="3-Deoxy-D-manno-octulosonic-acid transferase, N-terminal domain"/>
    <property type="match status" value="1"/>
</dbReference>
<sequence length="397" mass="42179">MPASLGLTLYNLGQRREPGAEAARPRRPAGRLVWLHAPGEAAAPAMLALAGRLVEEDGVAVLLTCPAALPQRAGVILQPPPPDTPSEARAFLDHWRPEAAVFSEGELRPAILHEAAERAIPMLLVNARAPTFLRERDGWYPGLMRSALSRFQHVAAVDEAAARAFRKAGAALSAVAVTGRMMEDNPVLPCLEAERAALAKMVASRPVWFAAGIPEAEEAAVIQAHRMALQHSHRLLMILMPADPSRSATLAVQMEAAEGWVVAQRSLDEEPEPEVEVFIVDNAAEYGLWYRLAPVCYLGGSLTSKGPLRSPMEPAALGSAILHGPRMGGYGPLFGRLGAVRGTRAVASANDLGDALGDLLAPDRAARLAHAAWALASDGAEVTEGVLNRLRNILDGG</sequence>
<proteinExistence type="inferred from homology"/>
<name>A0ABV7DUF1_9RHOB</name>
<dbReference type="Proteomes" id="UP001595445">
    <property type="component" value="Unassembled WGS sequence"/>
</dbReference>
<accession>A0ABV7DUF1</accession>
<keyword evidence="5 8" id="KW-0808">Transferase</keyword>
<comment type="pathway">
    <text evidence="2 8">Bacterial outer membrane biogenesis; LPS core biosynthesis.</text>
</comment>
<dbReference type="EMBL" id="JBHRSM010000013">
    <property type="protein sequence ID" value="MFC3085976.1"/>
    <property type="molecule type" value="Genomic_DNA"/>
</dbReference>
<dbReference type="RefSeq" id="WP_197643104.1">
    <property type="nucleotide sequence ID" value="NZ_JAEACP010000008.1"/>
</dbReference>
<evidence type="ECO:0000256" key="6">
    <source>
        <dbReference type="ARBA" id="ARBA00031445"/>
    </source>
</evidence>
<protein>
    <recommendedName>
        <fullName evidence="4 8">3-deoxy-D-manno-octulosonic acid transferase</fullName>
        <shortName evidence="8">Kdo transferase</shortName>
        <ecNumber evidence="3 8">2.4.99.12</ecNumber>
    </recommendedName>
    <alternativeName>
        <fullName evidence="6 8">Lipid IV(A) 3-deoxy-D-manno-octulosonic acid transferase</fullName>
    </alternativeName>
</protein>
<evidence type="ECO:0000256" key="3">
    <source>
        <dbReference type="ARBA" id="ARBA00012621"/>
    </source>
</evidence>
<evidence type="ECO:0000256" key="7">
    <source>
        <dbReference type="ARBA" id="ARBA00049183"/>
    </source>
</evidence>
<dbReference type="InterPro" id="IPR039901">
    <property type="entry name" value="Kdotransferase"/>
</dbReference>
<keyword evidence="11" id="KW-1185">Reference proteome</keyword>
<evidence type="ECO:0000259" key="9">
    <source>
        <dbReference type="Pfam" id="PF04413"/>
    </source>
</evidence>
<dbReference type="InterPro" id="IPR038107">
    <property type="entry name" value="Glycos_transf_N_sf"/>
</dbReference>
<dbReference type="Pfam" id="PF04413">
    <property type="entry name" value="Glycos_transf_N"/>
    <property type="match status" value="1"/>
</dbReference>
<evidence type="ECO:0000256" key="1">
    <source>
        <dbReference type="ARBA" id="ARBA00003394"/>
    </source>
</evidence>
<dbReference type="Gene3D" id="3.40.50.2000">
    <property type="entry name" value="Glycogen Phosphorylase B"/>
    <property type="match status" value="1"/>
</dbReference>
<dbReference type="EC" id="2.4.99.12" evidence="3 8"/>
<reference evidence="11" key="1">
    <citation type="journal article" date="2019" name="Int. J. Syst. Evol. Microbiol.">
        <title>The Global Catalogue of Microorganisms (GCM) 10K type strain sequencing project: providing services to taxonomists for standard genome sequencing and annotation.</title>
        <authorList>
            <consortium name="The Broad Institute Genomics Platform"/>
            <consortium name="The Broad Institute Genome Sequencing Center for Infectious Disease"/>
            <person name="Wu L."/>
            <person name="Ma J."/>
        </authorList>
    </citation>
    <scope>NUCLEOTIDE SEQUENCE [LARGE SCALE GENOMIC DNA]</scope>
    <source>
        <strain evidence="11">KCTC 62102</strain>
    </source>
</reference>
<evidence type="ECO:0000256" key="8">
    <source>
        <dbReference type="RuleBase" id="RU365103"/>
    </source>
</evidence>
<dbReference type="GO" id="GO:0016740">
    <property type="term" value="F:transferase activity"/>
    <property type="evidence" value="ECO:0007669"/>
    <property type="project" value="UniProtKB-KW"/>
</dbReference>
<gene>
    <name evidence="10" type="ORF">ACFOD6_07930</name>
</gene>
<comment type="caution">
    <text evidence="10">The sequence shown here is derived from an EMBL/GenBank/DDBJ whole genome shotgun (WGS) entry which is preliminary data.</text>
</comment>
<organism evidence="10 11">
    <name type="scientific">Tabrizicola soli</name>
    <dbReference type="NCBI Taxonomy" id="2185115"/>
    <lineage>
        <taxon>Bacteria</taxon>
        <taxon>Pseudomonadati</taxon>
        <taxon>Pseudomonadota</taxon>
        <taxon>Alphaproteobacteria</taxon>
        <taxon>Rhodobacterales</taxon>
        <taxon>Paracoccaceae</taxon>
        <taxon>Tabrizicola</taxon>
    </lineage>
</organism>
<evidence type="ECO:0000256" key="2">
    <source>
        <dbReference type="ARBA" id="ARBA00004713"/>
    </source>
</evidence>
<keyword evidence="8" id="KW-0472">Membrane</keyword>
<comment type="catalytic activity">
    <reaction evidence="7 8">
        <text>lipid IVA (E. coli) + CMP-3-deoxy-beta-D-manno-octulosonate = alpha-Kdo-(2-&gt;6)-lipid IVA (E. coli) + CMP + H(+)</text>
        <dbReference type="Rhea" id="RHEA:28066"/>
        <dbReference type="ChEBI" id="CHEBI:15378"/>
        <dbReference type="ChEBI" id="CHEBI:58603"/>
        <dbReference type="ChEBI" id="CHEBI:60364"/>
        <dbReference type="ChEBI" id="CHEBI:60377"/>
        <dbReference type="ChEBI" id="CHEBI:85987"/>
        <dbReference type="EC" id="2.4.99.12"/>
    </reaction>
</comment>
<comment type="similarity">
    <text evidence="8">Belongs to the glycosyltransferase group 1 family.</text>
</comment>
<comment type="function">
    <text evidence="1 8">Involved in lipopolysaccharide (LPS) biosynthesis. Catalyzes the transfer of 3-deoxy-D-manno-octulosonate (Kdo) residue(s) from CMP-Kdo to lipid IV(A), the tetraacyldisaccharide-1,4'-bisphosphate precursor of lipid A.</text>
</comment>
<dbReference type="InterPro" id="IPR007507">
    <property type="entry name" value="Glycos_transf_N"/>
</dbReference>
<feature type="domain" description="3-deoxy-D-manno-octulosonic-acid transferase N-terminal" evidence="9">
    <location>
        <begin position="27"/>
        <end position="181"/>
    </location>
</feature>
<comment type="subcellular location">
    <subcellularLocation>
        <location evidence="8">Cell membrane</location>
    </subcellularLocation>
</comment>
<dbReference type="PANTHER" id="PTHR42755">
    <property type="entry name" value="3-DEOXY-MANNO-OCTULOSONATE CYTIDYLYLTRANSFERASE"/>
    <property type="match status" value="1"/>
</dbReference>
<evidence type="ECO:0000313" key="10">
    <source>
        <dbReference type="EMBL" id="MFC3085976.1"/>
    </source>
</evidence>
<keyword evidence="8" id="KW-1003">Cell membrane</keyword>
<evidence type="ECO:0000313" key="11">
    <source>
        <dbReference type="Proteomes" id="UP001595445"/>
    </source>
</evidence>
<keyword evidence="8" id="KW-0448">Lipopolysaccharide biosynthesis</keyword>
<evidence type="ECO:0000256" key="4">
    <source>
        <dbReference type="ARBA" id="ARBA00019077"/>
    </source>
</evidence>
<dbReference type="PANTHER" id="PTHR42755:SF1">
    <property type="entry name" value="3-DEOXY-D-MANNO-OCTULOSONIC ACID TRANSFERASE, MITOCHONDRIAL-RELATED"/>
    <property type="match status" value="1"/>
</dbReference>
<evidence type="ECO:0000256" key="5">
    <source>
        <dbReference type="ARBA" id="ARBA00022679"/>
    </source>
</evidence>